<proteinExistence type="predicted"/>
<sequence>MNVDHSVVRYTDTRFCGNECRSWCNTESPFHCHRYSMRNYNDFDALDKLKTIKRRVSFRRNQQVEPRTCRGWRAPCIPWTSEPGEACCTSANLVCRCNLWMQNCRCVGRTWG</sequence>
<dbReference type="Proteomes" id="UP000030746">
    <property type="component" value="Unassembled WGS sequence"/>
</dbReference>
<dbReference type="AlphaFoldDB" id="V4ADU6"/>
<accession>V4ADU6</accession>
<protein>
    <submittedName>
        <fullName evidence="1">Uncharacterized protein</fullName>
    </submittedName>
</protein>
<dbReference type="RefSeq" id="XP_009055999.1">
    <property type="nucleotide sequence ID" value="XM_009057751.1"/>
</dbReference>
<dbReference type="EMBL" id="KB201931">
    <property type="protein sequence ID" value="ESO93300.1"/>
    <property type="molecule type" value="Genomic_DNA"/>
</dbReference>
<name>V4ADU6_LOTGI</name>
<organism evidence="1 2">
    <name type="scientific">Lottia gigantea</name>
    <name type="common">Giant owl limpet</name>
    <dbReference type="NCBI Taxonomy" id="225164"/>
    <lineage>
        <taxon>Eukaryota</taxon>
        <taxon>Metazoa</taxon>
        <taxon>Spiralia</taxon>
        <taxon>Lophotrochozoa</taxon>
        <taxon>Mollusca</taxon>
        <taxon>Gastropoda</taxon>
        <taxon>Patellogastropoda</taxon>
        <taxon>Lottioidea</taxon>
        <taxon>Lottiidae</taxon>
        <taxon>Lottia</taxon>
    </lineage>
</organism>
<evidence type="ECO:0000313" key="2">
    <source>
        <dbReference type="Proteomes" id="UP000030746"/>
    </source>
</evidence>
<evidence type="ECO:0000313" key="1">
    <source>
        <dbReference type="EMBL" id="ESO93300.1"/>
    </source>
</evidence>
<gene>
    <name evidence="1" type="ORF">LOTGIDRAFT_161866</name>
</gene>
<dbReference type="CTD" id="20238806"/>
<dbReference type="OrthoDB" id="6100049at2759"/>
<dbReference type="HOGENOM" id="CLU_2148685_0_0_1"/>
<dbReference type="KEGG" id="lgi:LOTGIDRAFT_161866"/>
<keyword evidence="2" id="KW-1185">Reference proteome</keyword>
<dbReference type="OMA" id="QSCCHRR"/>
<dbReference type="GeneID" id="20238806"/>
<reference evidence="1 2" key="1">
    <citation type="journal article" date="2013" name="Nature">
        <title>Insights into bilaterian evolution from three spiralian genomes.</title>
        <authorList>
            <person name="Simakov O."/>
            <person name="Marletaz F."/>
            <person name="Cho S.J."/>
            <person name="Edsinger-Gonzales E."/>
            <person name="Havlak P."/>
            <person name="Hellsten U."/>
            <person name="Kuo D.H."/>
            <person name="Larsson T."/>
            <person name="Lv J."/>
            <person name="Arendt D."/>
            <person name="Savage R."/>
            <person name="Osoegawa K."/>
            <person name="de Jong P."/>
            <person name="Grimwood J."/>
            <person name="Chapman J.A."/>
            <person name="Shapiro H."/>
            <person name="Aerts A."/>
            <person name="Otillar R.P."/>
            <person name="Terry A.Y."/>
            <person name="Boore J.L."/>
            <person name="Grigoriev I.V."/>
            <person name="Lindberg D.R."/>
            <person name="Seaver E.C."/>
            <person name="Weisblat D.A."/>
            <person name="Putnam N.H."/>
            <person name="Rokhsar D.S."/>
        </authorList>
    </citation>
    <scope>NUCLEOTIDE SEQUENCE [LARGE SCALE GENOMIC DNA]</scope>
</reference>